<protein>
    <submittedName>
        <fullName evidence="1">Uncharacterized protein</fullName>
    </submittedName>
</protein>
<sequence>MWDHADDLNRIACRCRRENKNACRLAIESVTVGERTAISIGGIVAEQGTLADTPTMGIVHNKKEKHNFLRTTMTKVRAIWILGKQNRQPVDESSGEL</sequence>
<evidence type="ECO:0000313" key="1">
    <source>
        <dbReference type="EMBL" id="CAE8737414.1"/>
    </source>
</evidence>
<proteinExistence type="predicted"/>
<comment type="caution">
    <text evidence="1">The sequence shown here is derived from an EMBL/GenBank/DDBJ whole genome shotgun (WGS) entry which is preliminary data.</text>
</comment>
<evidence type="ECO:0000313" key="2">
    <source>
        <dbReference type="Proteomes" id="UP000626109"/>
    </source>
</evidence>
<dbReference type="AlphaFoldDB" id="A0A813LTJ1"/>
<organism evidence="1 2">
    <name type="scientific">Polarella glacialis</name>
    <name type="common">Dinoflagellate</name>
    <dbReference type="NCBI Taxonomy" id="89957"/>
    <lineage>
        <taxon>Eukaryota</taxon>
        <taxon>Sar</taxon>
        <taxon>Alveolata</taxon>
        <taxon>Dinophyceae</taxon>
        <taxon>Suessiales</taxon>
        <taxon>Suessiaceae</taxon>
        <taxon>Polarella</taxon>
    </lineage>
</organism>
<dbReference type="Proteomes" id="UP000626109">
    <property type="component" value="Unassembled WGS sequence"/>
</dbReference>
<dbReference type="EMBL" id="CAJNNW010036768">
    <property type="protein sequence ID" value="CAE8737414.1"/>
    <property type="molecule type" value="Genomic_DNA"/>
</dbReference>
<reference evidence="1" key="1">
    <citation type="submission" date="2021-02" db="EMBL/GenBank/DDBJ databases">
        <authorList>
            <person name="Dougan E. K."/>
            <person name="Rhodes N."/>
            <person name="Thang M."/>
            <person name="Chan C."/>
        </authorList>
    </citation>
    <scope>NUCLEOTIDE SEQUENCE</scope>
</reference>
<accession>A0A813LTJ1</accession>
<gene>
    <name evidence="1" type="ORF">PGLA2088_LOCUS48754</name>
</gene>
<name>A0A813LTJ1_POLGL</name>